<evidence type="ECO:0000313" key="2">
    <source>
        <dbReference type="EMBL" id="KIO17068.1"/>
    </source>
</evidence>
<dbReference type="PANTHER" id="PTHR19303:SF74">
    <property type="entry name" value="POGO TRANSPOSABLE ELEMENT WITH KRAB DOMAIN"/>
    <property type="match status" value="1"/>
</dbReference>
<dbReference type="InterPro" id="IPR004875">
    <property type="entry name" value="DDE_SF_endonuclease_dom"/>
</dbReference>
<accession>A0A0C3K6R3</accession>
<dbReference type="EMBL" id="KN823434">
    <property type="protein sequence ID" value="KIO17068.1"/>
    <property type="molecule type" value="Genomic_DNA"/>
</dbReference>
<dbReference type="InterPro" id="IPR050863">
    <property type="entry name" value="CenT-Element_Derived"/>
</dbReference>
<evidence type="ECO:0000313" key="3">
    <source>
        <dbReference type="Proteomes" id="UP000054248"/>
    </source>
</evidence>
<gene>
    <name evidence="2" type="ORF">M407DRAFT_41553</name>
</gene>
<protein>
    <recommendedName>
        <fullName evidence="1">DDE-1 domain-containing protein</fullName>
    </recommendedName>
</protein>
<organism evidence="2 3">
    <name type="scientific">Tulasnella calospora MUT 4182</name>
    <dbReference type="NCBI Taxonomy" id="1051891"/>
    <lineage>
        <taxon>Eukaryota</taxon>
        <taxon>Fungi</taxon>
        <taxon>Dikarya</taxon>
        <taxon>Basidiomycota</taxon>
        <taxon>Agaricomycotina</taxon>
        <taxon>Agaricomycetes</taxon>
        <taxon>Cantharellales</taxon>
        <taxon>Tulasnellaceae</taxon>
        <taxon>Tulasnella</taxon>
    </lineage>
</organism>
<name>A0A0C3K6R3_9AGAM</name>
<dbReference type="AlphaFoldDB" id="A0A0C3K6R3"/>
<sequence>MFAVDETGLMMGVAPSQIVVGERGRRNLHLRQNGNRQLVTSVVTICADGSRLKETIIFKGKNCLYTSSAKGYTNNELGVEYIKDLHEQTKEKADKVRILFVDGHASHCTLAFLDFAAEHNIVIISYPPHTTHKLQGLDVACFGPLKVFWAQEQDKWERERGEPLRKEDFLQAYHHAATRAFTESNIRSAFRATGVWPIDHEIFADEDFAPAQETSTHGGFP</sequence>
<reference evidence="2 3" key="1">
    <citation type="submission" date="2014-04" db="EMBL/GenBank/DDBJ databases">
        <authorList>
            <consortium name="DOE Joint Genome Institute"/>
            <person name="Kuo A."/>
            <person name="Girlanda M."/>
            <person name="Perotto S."/>
            <person name="Kohler A."/>
            <person name="Nagy L.G."/>
            <person name="Floudas D."/>
            <person name="Copeland A."/>
            <person name="Barry K.W."/>
            <person name="Cichocki N."/>
            <person name="Veneault-Fourrey C."/>
            <person name="LaButti K."/>
            <person name="Lindquist E.A."/>
            <person name="Lipzen A."/>
            <person name="Lundell T."/>
            <person name="Morin E."/>
            <person name="Murat C."/>
            <person name="Sun H."/>
            <person name="Tunlid A."/>
            <person name="Henrissat B."/>
            <person name="Grigoriev I.V."/>
            <person name="Hibbett D.S."/>
            <person name="Martin F."/>
            <person name="Nordberg H.P."/>
            <person name="Cantor M.N."/>
            <person name="Hua S.X."/>
        </authorList>
    </citation>
    <scope>NUCLEOTIDE SEQUENCE [LARGE SCALE GENOMIC DNA]</scope>
    <source>
        <strain evidence="2 3">MUT 4182</strain>
    </source>
</reference>
<evidence type="ECO:0000259" key="1">
    <source>
        <dbReference type="Pfam" id="PF03184"/>
    </source>
</evidence>
<proteinExistence type="predicted"/>
<dbReference type="HOGENOM" id="CLU_013929_2_2_1"/>
<feature type="domain" description="DDE-1" evidence="1">
    <location>
        <begin position="36"/>
        <end position="190"/>
    </location>
</feature>
<dbReference type="Proteomes" id="UP000054248">
    <property type="component" value="Unassembled WGS sequence"/>
</dbReference>
<feature type="non-terminal residue" evidence="2">
    <location>
        <position position="221"/>
    </location>
</feature>
<dbReference type="GO" id="GO:0003677">
    <property type="term" value="F:DNA binding"/>
    <property type="evidence" value="ECO:0007669"/>
    <property type="project" value="TreeGrafter"/>
</dbReference>
<dbReference type="PANTHER" id="PTHR19303">
    <property type="entry name" value="TRANSPOSON"/>
    <property type="match status" value="1"/>
</dbReference>
<dbReference type="Pfam" id="PF03184">
    <property type="entry name" value="DDE_1"/>
    <property type="match status" value="1"/>
</dbReference>
<dbReference type="GO" id="GO:0005634">
    <property type="term" value="C:nucleus"/>
    <property type="evidence" value="ECO:0007669"/>
    <property type="project" value="TreeGrafter"/>
</dbReference>
<keyword evidence="3" id="KW-1185">Reference proteome</keyword>
<dbReference type="OrthoDB" id="2917041at2759"/>
<reference evidence="3" key="2">
    <citation type="submission" date="2015-01" db="EMBL/GenBank/DDBJ databases">
        <title>Evolutionary Origins and Diversification of the Mycorrhizal Mutualists.</title>
        <authorList>
            <consortium name="DOE Joint Genome Institute"/>
            <consortium name="Mycorrhizal Genomics Consortium"/>
            <person name="Kohler A."/>
            <person name="Kuo A."/>
            <person name="Nagy L.G."/>
            <person name="Floudas D."/>
            <person name="Copeland A."/>
            <person name="Barry K.W."/>
            <person name="Cichocki N."/>
            <person name="Veneault-Fourrey C."/>
            <person name="LaButti K."/>
            <person name="Lindquist E.A."/>
            <person name="Lipzen A."/>
            <person name="Lundell T."/>
            <person name="Morin E."/>
            <person name="Murat C."/>
            <person name="Riley R."/>
            <person name="Ohm R."/>
            <person name="Sun H."/>
            <person name="Tunlid A."/>
            <person name="Henrissat B."/>
            <person name="Grigoriev I.V."/>
            <person name="Hibbett D.S."/>
            <person name="Martin F."/>
        </authorList>
    </citation>
    <scope>NUCLEOTIDE SEQUENCE [LARGE SCALE GENOMIC DNA]</scope>
    <source>
        <strain evidence="3">MUT 4182</strain>
    </source>
</reference>